<evidence type="ECO:0000313" key="6">
    <source>
        <dbReference type="EMBL" id="QIZ69557.1"/>
    </source>
</evidence>
<keyword evidence="3" id="KW-0378">Hydrolase</keyword>
<dbReference type="SUPFAM" id="SSF102215">
    <property type="entry name" value="Creatininase"/>
    <property type="match status" value="1"/>
</dbReference>
<comment type="similarity">
    <text evidence="5">Belongs to the creatininase superfamily.</text>
</comment>
<dbReference type="KEGG" id="oxy:HCG48_02295"/>
<name>A0A6H1TTT1_9CYAN</name>
<dbReference type="GO" id="GO:0016811">
    <property type="term" value="F:hydrolase activity, acting on carbon-nitrogen (but not peptide) bonds, in linear amides"/>
    <property type="evidence" value="ECO:0007669"/>
    <property type="project" value="TreeGrafter"/>
</dbReference>
<reference evidence="6 7" key="1">
    <citation type="submission" date="2020-04" db="EMBL/GenBank/DDBJ databases">
        <authorList>
            <person name="Basu S."/>
            <person name="Maruthanayagam V."/>
            <person name="Chakraborty S."/>
            <person name="Pramanik A."/>
            <person name="Mukherjee J."/>
            <person name="Brink B."/>
        </authorList>
    </citation>
    <scope>NUCLEOTIDE SEQUENCE [LARGE SCALE GENOMIC DNA]</scope>
    <source>
        <strain evidence="6 7">AP17</strain>
    </source>
</reference>
<dbReference type="EMBL" id="CP051167">
    <property type="protein sequence ID" value="QIZ69557.1"/>
    <property type="molecule type" value="Genomic_DNA"/>
</dbReference>
<dbReference type="Pfam" id="PF02633">
    <property type="entry name" value="Creatininase"/>
    <property type="match status" value="1"/>
</dbReference>
<evidence type="ECO:0000256" key="4">
    <source>
        <dbReference type="ARBA" id="ARBA00022833"/>
    </source>
</evidence>
<dbReference type="InterPro" id="IPR003785">
    <property type="entry name" value="Creatininase/forma_Hydrolase"/>
</dbReference>
<accession>A0A6H1TTT1</accession>
<evidence type="ECO:0000256" key="2">
    <source>
        <dbReference type="ARBA" id="ARBA00022723"/>
    </source>
</evidence>
<dbReference type="InterPro" id="IPR024087">
    <property type="entry name" value="Creatininase-like_sf"/>
</dbReference>
<proteinExistence type="inferred from homology"/>
<protein>
    <submittedName>
        <fullName evidence="6">Creatininase family protein</fullName>
    </submittedName>
</protein>
<dbReference type="GO" id="GO:0009231">
    <property type="term" value="P:riboflavin biosynthetic process"/>
    <property type="evidence" value="ECO:0007669"/>
    <property type="project" value="TreeGrafter"/>
</dbReference>
<keyword evidence="7" id="KW-1185">Reference proteome</keyword>
<dbReference type="RefSeq" id="WP_168567714.1">
    <property type="nucleotide sequence ID" value="NZ_CP051167.1"/>
</dbReference>
<dbReference type="Gene3D" id="3.40.50.10310">
    <property type="entry name" value="Creatininase"/>
    <property type="match status" value="1"/>
</dbReference>
<evidence type="ECO:0000256" key="3">
    <source>
        <dbReference type="ARBA" id="ARBA00022801"/>
    </source>
</evidence>
<sequence>MREFIPPHRFFPYLTWAEVDALPDKANTVIIQPMGAIEQHGYHLPLVVDSAISVAVLGKALEQLSPEIPAYALPNLAYGKSNEHGNFPGTISLSANTLISILLEIGESLYRAGFRKLILMNSHGGQPQILEIAAQDLTAKYEDFSVFPIFTWRVPNLSKQLMSETERQYAMHAGDAETSLMLSILPEFVQMDKAVCEYPPNRPEGSLLATKGTLTFAWMSDRLSHSGVIGDATAASPNKGDRILTSLAAGWIQLIEEVYNFEPPNVKNHL</sequence>
<dbReference type="Proteomes" id="UP000500857">
    <property type="component" value="Chromosome"/>
</dbReference>
<keyword evidence="4" id="KW-0862">Zinc</keyword>
<evidence type="ECO:0000256" key="1">
    <source>
        <dbReference type="ARBA" id="ARBA00001947"/>
    </source>
</evidence>
<dbReference type="PANTHER" id="PTHR35005:SF1">
    <property type="entry name" value="2-AMINO-5-FORMYLAMINO-6-RIBOSYLAMINOPYRIMIDIN-4(3H)-ONE 5'-MONOPHOSPHATE DEFORMYLASE"/>
    <property type="match status" value="1"/>
</dbReference>
<gene>
    <name evidence="6" type="ORF">HCG48_02295</name>
</gene>
<evidence type="ECO:0000313" key="7">
    <source>
        <dbReference type="Proteomes" id="UP000500857"/>
    </source>
</evidence>
<evidence type="ECO:0000256" key="5">
    <source>
        <dbReference type="ARBA" id="ARBA00024029"/>
    </source>
</evidence>
<keyword evidence="2" id="KW-0479">Metal-binding</keyword>
<dbReference type="GO" id="GO:0046872">
    <property type="term" value="F:metal ion binding"/>
    <property type="evidence" value="ECO:0007669"/>
    <property type="project" value="UniProtKB-KW"/>
</dbReference>
<dbReference type="AlphaFoldDB" id="A0A6H1TTT1"/>
<organism evidence="6 7">
    <name type="scientific">Oxynema aestuarii AP17</name>
    <dbReference type="NCBI Taxonomy" id="2064643"/>
    <lineage>
        <taxon>Bacteria</taxon>
        <taxon>Bacillati</taxon>
        <taxon>Cyanobacteriota</taxon>
        <taxon>Cyanophyceae</taxon>
        <taxon>Oscillatoriophycideae</taxon>
        <taxon>Oscillatoriales</taxon>
        <taxon>Oscillatoriaceae</taxon>
        <taxon>Oxynema</taxon>
        <taxon>Oxynema aestuarii</taxon>
    </lineage>
</organism>
<comment type="cofactor">
    <cofactor evidence="1">
        <name>Zn(2+)</name>
        <dbReference type="ChEBI" id="CHEBI:29105"/>
    </cofactor>
</comment>
<dbReference type="PANTHER" id="PTHR35005">
    <property type="entry name" value="3-DEHYDRO-SCYLLO-INOSOSE HYDROLASE"/>
    <property type="match status" value="1"/>
</dbReference>